<dbReference type="EMBL" id="JXTB01000154">
    <property type="protein sequence ID" value="PON57943.1"/>
    <property type="molecule type" value="Genomic_DNA"/>
</dbReference>
<evidence type="ECO:0000313" key="2">
    <source>
        <dbReference type="EMBL" id="PON57943.1"/>
    </source>
</evidence>
<sequence length="101" mass="10968">MAKFQISASKTSEALTPLSQQTPAHWVCPSPLRFNLNTNVAVHSSERFVGVGGVICDHLGCVVACWALKLPGLFSPKIGELLAIREGLRIGLAYHFMVLSY</sequence>
<protein>
    <recommendedName>
        <fullName evidence="1">RNase H type-1 domain-containing protein</fullName>
    </recommendedName>
</protein>
<evidence type="ECO:0000259" key="1">
    <source>
        <dbReference type="Pfam" id="PF13456"/>
    </source>
</evidence>
<dbReference type="Pfam" id="PF13456">
    <property type="entry name" value="RVT_3"/>
    <property type="match status" value="1"/>
</dbReference>
<dbReference type="GO" id="GO:0004523">
    <property type="term" value="F:RNA-DNA hybrid ribonuclease activity"/>
    <property type="evidence" value="ECO:0007669"/>
    <property type="project" value="InterPro"/>
</dbReference>
<gene>
    <name evidence="2" type="ORF">PanWU01x14_170330</name>
</gene>
<dbReference type="AlphaFoldDB" id="A0A2P5CA72"/>
<dbReference type="GO" id="GO:0003676">
    <property type="term" value="F:nucleic acid binding"/>
    <property type="evidence" value="ECO:0007669"/>
    <property type="project" value="InterPro"/>
</dbReference>
<evidence type="ECO:0000313" key="3">
    <source>
        <dbReference type="Proteomes" id="UP000237105"/>
    </source>
</evidence>
<feature type="domain" description="RNase H type-1" evidence="1">
    <location>
        <begin position="37"/>
        <end position="93"/>
    </location>
</feature>
<dbReference type="OrthoDB" id="1906820at2759"/>
<dbReference type="InterPro" id="IPR002156">
    <property type="entry name" value="RNaseH_domain"/>
</dbReference>
<proteinExistence type="predicted"/>
<dbReference type="Proteomes" id="UP000237105">
    <property type="component" value="Unassembled WGS sequence"/>
</dbReference>
<keyword evidence="3" id="KW-1185">Reference proteome</keyword>
<organism evidence="2 3">
    <name type="scientific">Parasponia andersonii</name>
    <name type="common">Sponia andersonii</name>
    <dbReference type="NCBI Taxonomy" id="3476"/>
    <lineage>
        <taxon>Eukaryota</taxon>
        <taxon>Viridiplantae</taxon>
        <taxon>Streptophyta</taxon>
        <taxon>Embryophyta</taxon>
        <taxon>Tracheophyta</taxon>
        <taxon>Spermatophyta</taxon>
        <taxon>Magnoliopsida</taxon>
        <taxon>eudicotyledons</taxon>
        <taxon>Gunneridae</taxon>
        <taxon>Pentapetalae</taxon>
        <taxon>rosids</taxon>
        <taxon>fabids</taxon>
        <taxon>Rosales</taxon>
        <taxon>Cannabaceae</taxon>
        <taxon>Parasponia</taxon>
    </lineage>
</organism>
<accession>A0A2P5CA72</accession>
<comment type="caution">
    <text evidence="2">The sequence shown here is derived from an EMBL/GenBank/DDBJ whole genome shotgun (WGS) entry which is preliminary data.</text>
</comment>
<reference evidence="3" key="1">
    <citation type="submission" date="2016-06" db="EMBL/GenBank/DDBJ databases">
        <title>Parallel loss of symbiosis genes in relatives of nitrogen-fixing non-legume Parasponia.</title>
        <authorList>
            <person name="Van Velzen R."/>
            <person name="Holmer R."/>
            <person name="Bu F."/>
            <person name="Rutten L."/>
            <person name="Van Zeijl A."/>
            <person name="Liu W."/>
            <person name="Santuari L."/>
            <person name="Cao Q."/>
            <person name="Sharma T."/>
            <person name="Shen D."/>
            <person name="Roswanjaya Y."/>
            <person name="Wardhani T."/>
            <person name="Kalhor M.S."/>
            <person name="Jansen J."/>
            <person name="Van den Hoogen J."/>
            <person name="Gungor B."/>
            <person name="Hartog M."/>
            <person name="Hontelez J."/>
            <person name="Verver J."/>
            <person name="Yang W.-C."/>
            <person name="Schijlen E."/>
            <person name="Repin R."/>
            <person name="Schilthuizen M."/>
            <person name="Schranz E."/>
            <person name="Heidstra R."/>
            <person name="Miyata K."/>
            <person name="Fedorova E."/>
            <person name="Kohlen W."/>
            <person name="Bisseling T."/>
            <person name="Smit S."/>
            <person name="Geurts R."/>
        </authorList>
    </citation>
    <scope>NUCLEOTIDE SEQUENCE [LARGE SCALE GENOMIC DNA]</scope>
    <source>
        <strain evidence="3">cv. WU1-14</strain>
    </source>
</reference>
<name>A0A2P5CA72_PARAD</name>